<keyword evidence="3" id="KW-1185">Reference proteome</keyword>
<comment type="caution">
    <text evidence="2">The sequence shown here is derived from an EMBL/GenBank/DDBJ whole genome shotgun (WGS) entry which is preliminary data.</text>
</comment>
<evidence type="ECO:0000256" key="1">
    <source>
        <dbReference type="SAM" id="Phobius"/>
    </source>
</evidence>
<gene>
    <name evidence="2" type="ORF">RchiOBHm_Chr1g0363041</name>
</gene>
<organism evidence="2 3">
    <name type="scientific">Rosa chinensis</name>
    <name type="common">China rose</name>
    <dbReference type="NCBI Taxonomy" id="74649"/>
    <lineage>
        <taxon>Eukaryota</taxon>
        <taxon>Viridiplantae</taxon>
        <taxon>Streptophyta</taxon>
        <taxon>Embryophyta</taxon>
        <taxon>Tracheophyta</taxon>
        <taxon>Spermatophyta</taxon>
        <taxon>Magnoliopsida</taxon>
        <taxon>eudicotyledons</taxon>
        <taxon>Gunneridae</taxon>
        <taxon>Pentapetalae</taxon>
        <taxon>rosids</taxon>
        <taxon>fabids</taxon>
        <taxon>Rosales</taxon>
        <taxon>Rosaceae</taxon>
        <taxon>Rosoideae</taxon>
        <taxon>Rosoideae incertae sedis</taxon>
        <taxon>Rosa</taxon>
    </lineage>
</organism>
<feature type="transmembrane region" description="Helical" evidence="1">
    <location>
        <begin position="27"/>
        <end position="47"/>
    </location>
</feature>
<dbReference type="AlphaFoldDB" id="A0A2P6SJC7"/>
<evidence type="ECO:0000313" key="2">
    <source>
        <dbReference type="EMBL" id="PRQ58782.1"/>
    </source>
</evidence>
<protein>
    <submittedName>
        <fullName evidence="2">Uncharacterized protein</fullName>
    </submittedName>
</protein>
<reference evidence="2 3" key="1">
    <citation type="journal article" date="2018" name="Nat. Genet.">
        <title>The Rosa genome provides new insights in the design of modern roses.</title>
        <authorList>
            <person name="Bendahmane M."/>
        </authorList>
    </citation>
    <scope>NUCLEOTIDE SEQUENCE [LARGE SCALE GENOMIC DNA]</scope>
    <source>
        <strain evidence="3">cv. Old Blush</strain>
    </source>
</reference>
<evidence type="ECO:0000313" key="3">
    <source>
        <dbReference type="Proteomes" id="UP000238479"/>
    </source>
</evidence>
<name>A0A2P6SJC7_ROSCH</name>
<keyword evidence="1" id="KW-1133">Transmembrane helix</keyword>
<accession>A0A2P6SJC7</accession>
<keyword evidence="1" id="KW-0472">Membrane</keyword>
<sequence>MVVCRCRWCSGGGGVAVQGALVLMLQWAWVVGFLTAIWVGCWAGQFIRSDWAWALRLGLRMWLYAGNKSLTYCGWATWALSRTAHLVCLVCSG</sequence>
<proteinExistence type="predicted"/>
<dbReference type="Proteomes" id="UP000238479">
    <property type="component" value="Chromosome 1"/>
</dbReference>
<keyword evidence="1" id="KW-0812">Transmembrane</keyword>
<dbReference type="EMBL" id="PDCK01000039">
    <property type="protein sequence ID" value="PRQ58782.1"/>
    <property type="molecule type" value="Genomic_DNA"/>
</dbReference>
<dbReference type="Gramene" id="PRQ58782">
    <property type="protein sequence ID" value="PRQ58782"/>
    <property type="gene ID" value="RchiOBHm_Chr1g0363041"/>
</dbReference>